<feature type="domain" description="Obg" evidence="7">
    <location>
        <begin position="1"/>
        <end position="159"/>
    </location>
</feature>
<dbReference type="SUPFAM" id="SSF52540">
    <property type="entry name" value="P-loop containing nucleoside triphosphate hydrolases"/>
    <property type="match status" value="1"/>
</dbReference>
<dbReference type="PROSITE" id="PS51710">
    <property type="entry name" value="G_OBG"/>
    <property type="match status" value="1"/>
</dbReference>
<evidence type="ECO:0000313" key="8">
    <source>
        <dbReference type="EMBL" id="SVB82497.1"/>
    </source>
</evidence>
<dbReference type="InterPro" id="IPR027417">
    <property type="entry name" value="P-loop_NTPase"/>
</dbReference>
<dbReference type="Pfam" id="PF01018">
    <property type="entry name" value="GTP1_OBG"/>
    <property type="match status" value="1"/>
</dbReference>
<protein>
    <recommendedName>
        <fullName evidence="9">OBG-type G domain-containing protein</fullName>
    </recommendedName>
</protein>
<dbReference type="GO" id="GO:0000287">
    <property type="term" value="F:magnesium ion binding"/>
    <property type="evidence" value="ECO:0007669"/>
    <property type="project" value="InterPro"/>
</dbReference>
<evidence type="ECO:0000256" key="2">
    <source>
        <dbReference type="ARBA" id="ARBA00022723"/>
    </source>
</evidence>
<evidence type="ECO:0008006" key="9">
    <source>
        <dbReference type="Google" id="ProtNLM"/>
    </source>
</evidence>
<dbReference type="PIRSF" id="PIRSF002401">
    <property type="entry name" value="GTP_bd_Obg/CgtA"/>
    <property type="match status" value="1"/>
</dbReference>
<dbReference type="InterPro" id="IPR006074">
    <property type="entry name" value="GTP1-OBG_CS"/>
</dbReference>
<dbReference type="InterPro" id="IPR014100">
    <property type="entry name" value="GTP-bd_Obg/CgtA"/>
</dbReference>
<evidence type="ECO:0000256" key="4">
    <source>
        <dbReference type="ARBA" id="ARBA00023134"/>
    </source>
</evidence>
<dbReference type="GO" id="GO:0003924">
    <property type="term" value="F:GTPase activity"/>
    <property type="evidence" value="ECO:0007669"/>
    <property type="project" value="InterPro"/>
</dbReference>
<gene>
    <name evidence="8" type="ORF">METZ01_LOCUS235351</name>
</gene>
<dbReference type="PROSITE" id="PS51883">
    <property type="entry name" value="OBG"/>
    <property type="match status" value="1"/>
</dbReference>
<keyword evidence="3" id="KW-0547">Nucleotide-binding</keyword>
<comment type="similarity">
    <text evidence="1">Belongs to the TRAFAC class OBG-HflX-like GTPase superfamily. OBG GTPase family.</text>
</comment>
<dbReference type="NCBIfam" id="NF008956">
    <property type="entry name" value="PRK12299.1"/>
    <property type="match status" value="1"/>
</dbReference>
<feature type="domain" description="OBG-type G" evidence="6">
    <location>
        <begin position="160"/>
        <end position="327"/>
    </location>
</feature>
<dbReference type="FunFam" id="2.70.210.12:FF:000001">
    <property type="entry name" value="GTPase Obg"/>
    <property type="match status" value="1"/>
</dbReference>
<dbReference type="Gene3D" id="3.40.50.300">
    <property type="entry name" value="P-loop containing nucleotide triphosphate hydrolases"/>
    <property type="match status" value="1"/>
</dbReference>
<dbReference type="AlphaFoldDB" id="A0A382H6G2"/>
<keyword evidence="2" id="KW-0479">Metal-binding</keyword>
<dbReference type="Pfam" id="PF01926">
    <property type="entry name" value="MMR_HSR1"/>
    <property type="match status" value="1"/>
</dbReference>
<dbReference type="PANTHER" id="PTHR11702">
    <property type="entry name" value="DEVELOPMENTALLY REGULATED GTP-BINDING PROTEIN-RELATED"/>
    <property type="match status" value="1"/>
</dbReference>
<dbReference type="GO" id="GO:0005525">
    <property type="term" value="F:GTP binding"/>
    <property type="evidence" value="ECO:0007669"/>
    <property type="project" value="UniProtKB-KW"/>
</dbReference>
<sequence>MKFLDEAKIFVKAGDGGNGCVAFRREKYIEFGGPAGGNGGRGGDVVVESVEGLNTLIDYRYRQHCTAKRGADGGGRDRAGAHGTDLVLRVPVGTQIFSEDGERLIADLEKVGERRFVARGGRGGRGNAAFKSSTNRTPRESESGGDGEAFWLWLKLKLIADAGLVGLPNAGKSTLLGASSRARPKVADYPFTTLHPALGVVALDDGEFVLADVPGLIEGAHTGRGLGYKFLGHVERCGVLLHVIDVIQEDPVKAYNQVKDELLAYGSVLSGKKEIVVLNKCDAISSELVAEKHRDLSTHVSSPVFAISAVTGMGITHVLRAVLGAVKLNRKDMDSSVGV</sequence>
<evidence type="ECO:0000259" key="6">
    <source>
        <dbReference type="PROSITE" id="PS51710"/>
    </source>
</evidence>
<dbReference type="PRINTS" id="PR00326">
    <property type="entry name" value="GTP1OBG"/>
</dbReference>
<proteinExistence type="inferred from homology"/>
<dbReference type="Gene3D" id="2.70.210.12">
    <property type="entry name" value="GTP1/OBG domain"/>
    <property type="match status" value="1"/>
</dbReference>
<dbReference type="CDD" id="cd01898">
    <property type="entry name" value="Obg"/>
    <property type="match status" value="1"/>
</dbReference>
<dbReference type="NCBIfam" id="TIGR02729">
    <property type="entry name" value="Obg_CgtA"/>
    <property type="match status" value="1"/>
</dbReference>
<dbReference type="InterPro" id="IPR005225">
    <property type="entry name" value="Small_GTP-bd"/>
</dbReference>
<reference evidence="8" key="1">
    <citation type="submission" date="2018-05" db="EMBL/GenBank/DDBJ databases">
        <authorList>
            <person name="Lanie J.A."/>
            <person name="Ng W.-L."/>
            <person name="Kazmierczak K.M."/>
            <person name="Andrzejewski T.M."/>
            <person name="Davidsen T.M."/>
            <person name="Wayne K.J."/>
            <person name="Tettelin H."/>
            <person name="Glass J.I."/>
            <person name="Rusch D."/>
            <person name="Podicherti R."/>
            <person name="Tsui H.-C.T."/>
            <person name="Winkler M.E."/>
        </authorList>
    </citation>
    <scope>NUCLEOTIDE SEQUENCE</scope>
</reference>
<dbReference type="NCBIfam" id="TIGR00231">
    <property type="entry name" value="small_GTP"/>
    <property type="match status" value="1"/>
</dbReference>
<accession>A0A382H6G2</accession>
<dbReference type="EMBL" id="UINC01059267">
    <property type="protein sequence ID" value="SVB82497.1"/>
    <property type="molecule type" value="Genomic_DNA"/>
</dbReference>
<evidence type="ECO:0000259" key="7">
    <source>
        <dbReference type="PROSITE" id="PS51883"/>
    </source>
</evidence>
<evidence type="ECO:0000256" key="5">
    <source>
        <dbReference type="SAM" id="MobiDB-lite"/>
    </source>
</evidence>
<dbReference type="InterPro" id="IPR006169">
    <property type="entry name" value="GTP1_OBG_dom"/>
</dbReference>
<dbReference type="NCBIfam" id="NF008955">
    <property type="entry name" value="PRK12297.1"/>
    <property type="match status" value="1"/>
</dbReference>
<dbReference type="InterPro" id="IPR045086">
    <property type="entry name" value="OBG_GTPase"/>
</dbReference>
<dbReference type="InterPro" id="IPR006073">
    <property type="entry name" value="GTP-bd"/>
</dbReference>
<feature type="region of interest" description="Disordered" evidence="5">
    <location>
        <begin position="122"/>
        <end position="145"/>
    </location>
</feature>
<keyword evidence="4" id="KW-0342">GTP-binding</keyword>
<dbReference type="InterPro" id="IPR031167">
    <property type="entry name" value="G_OBG"/>
</dbReference>
<name>A0A382H6G2_9ZZZZ</name>
<evidence type="ECO:0000256" key="1">
    <source>
        <dbReference type="ARBA" id="ARBA00007699"/>
    </source>
</evidence>
<dbReference type="PANTHER" id="PTHR11702:SF31">
    <property type="entry name" value="MITOCHONDRIAL RIBOSOME-ASSOCIATED GTPASE 2"/>
    <property type="match status" value="1"/>
</dbReference>
<dbReference type="SUPFAM" id="SSF82051">
    <property type="entry name" value="Obg GTP-binding protein N-terminal domain"/>
    <property type="match status" value="1"/>
</dbReference>
<organism evidence="8">
    <name type="scientific">marine metagenome</name>
    <dbReference type="NCBI Taxonomy" id="408172"/>
    <lineage>
        <taxon>unclassified sequences</taxon>
        <taxon>metagenomes</taxon>
        <taxon>ecological metagenomes</taxon>
    </lineage>
</organism>
<dbReference type="PROSITE" id="PS00905">
    <property type="entry name" value="GTP1_OBG"/>
    <property type="match status" value="1"/>
</dbReference>
<evidence type="ECO:0000256" key="3">
    <source>
        <dbReference type="ARBA" id="ARBA00022741"/>
    </source>
</evidence>
<dbReference type="InterPro" id="IPR036726">
    <property type="entry name" value="GTP1_OBG_dom_sf"/>
</dbReference>
<dbReference type="HAMAP" id="MF_01454">
    <property type="entry name" value="GTPase_Obg"/>
    <property type="match status" value="1"/>
</dbReference>